<gene>
    <name evidence="2" type="ORF">SAMN05192589_11778</name>
</gene>
<feature type="chain" id="PRO_5011735394" evidence="1">
    <location>
        <begin position="26"/>
        <end position="370"/>
    </location>
</feature>
<dbReference type="EMBL" id="FMZC01000017">
    <property type="protein sequence ID" value="SDE44098.1"/>
    <property type="molecule type" value="Genomic_DNA"/>
</dbReference>
<dbReference type="RefSeq" id="WP_139160459.1">
    <property type="nucleotide sequence ID" value="NZ_FMZC01000017.1"/>
</dbReference>
<dbReference type="AlphaFoldDB" id="A0A1G7CXR8"/>
<keyword evidence="3" id="KW-1185">Reference proteome</keyword>
<dbReference type="Proteomes" id="UP000198781">
    <property type="component" value="Unassembled WGS sequence"/>
</dbReference>
<evidence type="ECO:0000256" key="1">
    <source>
        <dbReference type="SAM" id="SignalP"/>
    </source>
</evidence>
<name>A0A1G7CXR8_9BURK</name>
<evidence type="ECO:0000313" key="3">
    <source>
        <dbReference type="Proteomes" id="UP000198781"/>
    </source>
</evidence>
<dbReference type="STRING" id="187868.SAMN05192589_11778"/>
<dbReference type="OrthoDB" id="8598618at2"/>
<organism evidence="2 3">
    <name type="scientific">Paracidovorax valerianellae</name>
    <dbReference type="NCBI Taxonomy" id="187868"/>
    <lineage>
        <taxon>Bacteria</taxon>
        <taxon>Pseudomonadati</taxon>
        <taxon>Pseudomonadota</taxon>
        <taxon>Betaproteobacteria</taxon>
        <taxon>Burkholderiales</taxon>
        <taxon>Comamonadaceae</taxon>
        <taxon>Paracidovorax</taxon>
    </lineage>
</organism>
<keyword evidence="1" id="KW-0732">Signal</keyword>
<protein>
    <submittedName>
        <fullName evidence="2">Uncharacterized protein</fullName>
    </submittedName>
</protein>
<accession>A0A1G7CXR8</accession>
<evidence type="ECO:0000313" key="2">
    <source>
        <dbReference type="EMBL" id="SDE44098.1"/>
    </source>
</evidence>
<proteinExistence type="predicted"/>
<reference evidence="2 3" key="1">
    <citation type="submission" date="2016-10" db="EMBL/GenBank/DDBJ databases">
        <authorList>
            <person name="de Groot N.N."/>
        </authorList>
    </citation>
    <scope>NUCLEOTIDE SEQUENCE [LARGE SCALE GENOMIC DNA]</scope>
    <source>
        <strain evidence="2 3">DSM 16619</strain>
    </source>
</reference>
<feature type="signal peptide" evidence="1">
    <location>
        <begin position="1"/>
        <end position="25"/>
    </location>
</feature>
<sequence>MKFSLFIRPMLAVPLLCLGLGLAHAQDSAVFDMQKNAWKLYYQDPETSQWLNKTYVQQNAIKPNIKSAVQVSGSEQIYRYRLSNSREAKQTIDLFRIWGLPLVYVIPNFPAVTANAKTENDKWTQQYWNQLISKRNFETKIIKAPKGWSGNLRVDENVGQTSFVWTPGLKDTDPDGISPGRTQDGFVVTRVELPGMARAKLTGATAEPWGLDNLPDTPYWSQKIDEIQDLDYVLVPVLAPVIPVPTPYSGAELARRLKTHVQSWGKYEHIHADVLTRLNRQFDVLIPALEMNNKPTARAAVAAMRKECTDHHRDLVDAKAGQDDDTQVSVALPRTPAQRIATPPPAFDRLAARALMFDLRYLVDRMDSGR</sequence>